<proteinExistence type="predicted"/>
<dbReference type="AlphaFoldDB" id="A0A5K7XH51"/>
<reference evidence="2" key="1">
    <citation type="submission" date="2019-10" db="EMBL/GenBank/DDBJ databases">
        <title>Lacipirellula parvula gen. nov., sp. nov., representing a lineage of planctomycetes widespread in freshwater anoxic habitats, and description of the family Lacipirellulaceae.</title>
        <authorList>
            <person name="Dedysh S.N."/>
            <person name="Kulichevskaya I.S."/>
            <person name="Beletsky A.V."/>
            <person name="Rakitin A.L."/>
            <person name="Mardanov A.V."/>
            <person name="Ivanova A.A."/>
            <person name="Saltykova V.X."/>
            <person name="Rijpstra W.I.C."/>
            <person name="Sinninghe Damste J.S."/>
            <person name="Ravin N.V."/>
        </authorList>
    </citation>
    <scope>NUCLEOTIDE SEQUENCE [LARGE SCALE GENOMIC DNA]</scope>
    <source>
        <strain evidence="2">PX69</strain>
    </source>
</reference>
<gene>
    <name evidence="1" type="ORF">PLANPX_4984</name>
</gene>
<evidence type="ECO:0000313" key="2">
    <source>
        <dbReference type="Proteomes" id="UP000326837"/>
    </source>
</evidence>
<dbReference type="EMBL" id="AP021861">
    <property type="protein sequence ID" value="BBO35372.1"/>
    <property type="molecule type" value="Genomic_DNA"/>
</dbReference>
<sequence length="108" mass="11651">MLVMTPANHGAMLQFVQPEGSGGDAEVSPLFLVDVELDAPAVRVLNSGSVEVPGGEVEFHDMTITPGAFHLRFGDDLYRVMESRVEVGGVSYEWARQGTDVDIVDSTQ</sequence>
<organism evidence="1 2">
    <name type="scientific">Lacipirellula parvula</name>
    <dbReference type="NCBI Taxonomy" id="2650471"/>
    <lineage>
        <taxon>Bacteria</taxon>
        <taxon>Pseudomonadati</taxon>
        <taxon>Planctomycetota</taxon>
        <taxon>Planctomycetia</taxon>
        <taxon>Pirellulales</taxon>
        <taxon>Lacipirellulaceae</taxon>
        <taxon>Lacipirellula</taxon>
    </lineage>
</organism>
<evidence type="ECO:0000313" key="1">
    <source>
        <dbReference type="EMBL" id="BBO35372.1"/>
    </source>
</evidence>
<protein>
    <submittedName>
        <fullName evidence="1">Uncharacterized protein</fullName>
    </submittedName>
</protein>
<keyword evidence="2" id="KW-1185">Reference proteome</keyword>
<dbReference type="Proteomes" id="UP000326837">
    <property type="component" value="Chromosome"/>
</dbReference>
<accession>A0A5K7XH51</accession>
<name>A0A5K7XH51_9BACT</name>
<dbReference type="KEGG" id="lpav:PLANPX_4984"/>